<organism evidence="2 3">
    <name type="scientific">Nannocystis bainbridge</name>
    <dbReference type="NCBI Taxonomy" id="2995303"/>
    <lineage>
        <taxon>Bacteria</taxon>
        <taxon>Pseudomonadati</taxon>
        <taxon>Myxococcota</taxon>
        <taxon>Polyangia</taxon>
        <taxon>Nannocystales</taxon>
        <taxon>Nannocystaceae</taxon>
        <taxon>Nannocystis</taxon>
    </lineage>
</organism>
<dbReference type="InterPro" id="IPR042095">
    <property type="entry name" value="SUMF_sf"/>
</dbReference>
<dbReference type="InterPro" id="IPR005532">
    <property type="entry name" value="SUMF_dom"/>
</dbReference>
<dbReference type="EMBL" id="JAQNDL010000003">
    <property type="protein sequence ID" value="MDC0721985.1"/>
    <property type="molecule type" value="Genomic_DNA"/>
</dbReference>
<evidence type="ECO:0000313" key="3">
    <source>
        <dbReference type="Proteomes" id="UP001221686"/>
    </source>
</evidence>
<accession>A0ABT5E987</accession>
<dbReference type="Proteomes" id="UP001221686">
    <property type="component" value="Unassembled WGS sequence"/>
</dbReference>
<name>A0ABT5E987_9BACT</name>
<evidence type="ECO:0000313" key="2">
    <source>
        <dbReference type="EMBL" id="MDC0721985.1"/>
    </source>
</evidence>
<protein>
    <submittedName>
        <fullName evidence="2">SUMF1/EgtB/PvdO family nonheme iron enzyme</fullName>
    </submittedName>
</protein>
<dbReference type="SUPFAM" id="SSF56436">
    <property type="entry name" value="C-type lectin-like"/>
    <property type="match status" value="1"/>
</dbReference>
<comment type="caution">
    <text evidence="2">The sequence shown here is derived from an EMBL/GenBank/DDBJ whole genome shotgun (WGS) entry which is preliminary data.</text>
</comment>
<dbReference type="Pfam" id="PF03781">
    <property type="entry name" value="FGE-sulfatase"/>
    <property type="match status" value="1"/>
</dbReference>
<reference evidence="2 3" key="1">
    <citation type="submission" date="2022-11" db="EMBL/GenBank/DDBJ databases">
        <title>Minimal conservation of predation-associated metabolite biosynthetic gene clusters underscores biosynthetic potential of Myxococcota including descriptions for ten novel species: Archangium lansinium sp. nov., Myxococcus landrumus sp. nov., Nannocystis bai.</title>
        <authorList>
            <person name="Ahearne A."/>
            <person name="Stevens C."/>
            <person name="Dowd S."/>
        </authorList>
    </citation>
    <scope>NUCLEOTIDE SEQUENCE [LARGE SCALE GENOMIC DNA]</scope>
    <source>
        <strain evidence="2 3">BB15-2</strain>
    </source>
</reference>
<keyword evidence="3" id="KW-1185">Reference proteome</keyword>
<dbReference type="Gene3D" id="3.90.1580.10">
    <property type="entry name" value="paralog of FGE (formylglycine-generating enzyme)"/>
    <property type="match status" value="1"/>
</dbReference>
<sequence length="358" mass="39730">MADLLCSIFAKDELRRFMMLHYKEIHDGIRWEDSHLVLTAEIAAAFERHGHIDDASLKAALKAERPRRGRDIAELRSARRWLPAVMLGAMGLGGVVMYEQGLLGGRAIDPESMVLPGEAVVTAEEAAKPPAPCPEDMVLVVPDPRLYRGERSFCLDVHEVSRGRYGLTCPPVRHGGVHDQLDATYAQHCDPAVPDPRWSDYPVVQITAAEARIFCEQQGRRLPTASERKIAAVMDIDYRRVGEFIKLMNLCGAECLKSANVPPFVFKHEDAFSHLAPVGSFRDWFPSRLGVADLFGNAQEFVLRGDGAIACGGSWLSYDKKFLAPDRCDDETTKVLDHKRMPDVGFRCASDLAVEDAS</sequence>
<evidence type="ECO:0000259" key="1">
    <source>
        <dbReference type="Pfam" id="PF03781"/>
    </source>
</evidence>
<gene>
    <name evidence="2" type="ORF">POL25_34080</name>
</gene>
<feature type="domain" description="Sulfatase-modifying factor enzyme-like" evidence="1">
    <location>
        <begin position="151"/>
        <end position="349"/>
    </location>
</feature>
<proteinExistence type="predicted"/>
<dbReference type="InterPro" id="IPR016187">
    <property type="entry name" value="CTDL_fold"/>
</dbReference>